<dbReference type="AlphaFoldDB" id="A0A7I4BFT4"/>
<feature type="compositionally biased region" description="Polar residues" evidence="1">
    <location>
        <begin position="1"/>
        <end position="10"/>
    </location>
</feature>
<evidence type="ECO:0000313" key="3">
    <source>
        <dbReference type="Proteomes" id="UP000006727"/>
    </source>
</evidence>
<gene>
    <name evidence="2" type="primary">LOC112294778</name>
</gene>
<accession>A0A7I4BFT4</accession>
<reference evidence="2 3" key="2">
    <citation type="journal article" date="2018" name="Plant J.">
        <title>The Physcomitrella patens chromosome-scale assembly reveals moss genome structure and evolution.</title>
        <authorList>
            <person name="Lang D."/>
            <person name="Ullrich K.K."/>
            <person name="Murat F."/>
            <person name="Fuchs J."/>
            <person name="Jenkins J."/>
            <person name="Haas F.B."/>
            <person name="Piednoel M."/>
            <person name="Gundlach H."/>
            <person name="Van Bel M."/>
            <person name="Meyberg R."/>
            <person name="Vives C."/>
            <person name="Morata J."/>
            <person name="Symeonidi A."/>
            <person name="Hiss M."/>
            <person name="Muchero W."/>
            <person name="Kamisugi Y."/>
            <person name="Saleh O."/>
            <person name="Blanc G."/>
            <person name="Decker E.L."/>
            <person name="van Gessel N."/>
            <person name="Grimwood J."/>
            <person name="Hayes R.D."/>
            <person name="Graham S.W."/>
            <person name="Gunter L.E."/>
            <person name="McDaniel S.F."/>
            <person name="Hoernstein S.N.W."/>
            <person name="Larsson A."/>
            <person name="Li F.W."/>
            <person name="Perroud P.F."/>
            <person name="Phillips J."/>
            <person name="Ranjan P."/>
            <person name="Rokshar D.S."/>
            <person name="Rothfels C.J."/>
            <person name="Schneider L."/>
            <person name="Shu S."/>
            <person name="Stevenson D.W."/>
            <person name="Thummler F."/>
            <person name="Tillich M."/>
            <person name="Villarreal Aguilar J.C."/>
            <person name="Widiez T."/>
            <person name="Wong G.K."/>
            <person name="Wymore A."/>
            <person name="Zhang Y."/>
            <person name="Zimmer A.D."/>
            <person name="Quatrano R.S."/>
            <person name="Mayer K.F.X."/>
            <person name="Goodstein D."/>
            <person name="Casacuberta J.M."/>
            <person name="Vandepoele K."/>
            <person name="Reski R."/>
            <person name="Cuming A.C."/>
            <person name="Tuskan G.A."/>
            <person name="Maumus F."/>
            <person name="Salse J."/>
            <person name="Schmutz J."/>
            <person name="Rensing S.A."/>
        </authorList>
    </citation>
    <scope>NUCLEOTIDE SEQUENCE [LARGE SCALE GENOMIC DNA]</scope>
    <source>
        <strain evidence="2 3">cv. Gransden 2004</strain>
    </source>
</reference>
<reference evidence="2 3" key="1">
    <citation type="journal article" date="2008" name="Science">
        <title>The Physcomitrella genome reveals evolutionary insights into the conquest of land by plants.</title>
        <authorList>
            <person name="Rensing S."/>
            <person name="Lang D."/>
            <person name="Zimmer A."/>
            <person name="Terry A."/>
            <person name="Salamov A."/>
            <person name="Shapiro H."/>
            <person name="Nishiyama T."/>
            <person name="Perroud P.-F."/>
            <person name="Lindquist E."/>
            <person name="Kamisugi Y."/>
            <person name="Tanahashi T."/>
            <person name="Sakakibara K."/>
            <person name="Fujita T."/>
            <person name="Oishi K."/>
            <person name="Shin-I T."/>
            <person name="Kuroki Y."/>
            <person name="Toyoda A."/>
            <person name="Suzuki Y."/>
            <person name="Hashimoto A."/>
            <person name="Yamaguchi K."/>
            <person name="Sugano A."/>
            <person name="Kohara Y."/>
            <person name="Fujiyama A."/>
            <person name="Anterola A."/>
            <person name="Aoki S."/>
            <person name="Ashton N."/>
            <person name="Barbazuk W.B."/>
            <person name="Barker E."/>
            <person name="Bennetzen J."/>
            <person name="Bezanilla M."/>
            <person name="Blankenship R."/>
            <person name="Cho S.H."/>
            <person name="Dutcher S."/>
            <person name="Estelle M."/>
            <person name="Fawcett J.A."/>
            <person name="Gundlach H."/>
            <person name="Hanada K."/>
            <person name="Heyl A."/>
            <person name="Hicks K.A."/>
            <person name="Hugh J."/>
            <person name="Lohr M."/>
            <person name="Mayer K."/>
            <person name="Melkozernov A."/>
            <person name="Murata T."/>
            <person name="Nelson D."/>
            <person name="Pils B."/>
            <person name="Prigge M."/>
            <person name="Reiss B."/>
            <person name="Renner T."/>
            <person name="Rombauts S."/>
            <person name="Rushton P."/>
            <person name="Sanderfoot A."/>
            <person name="Schween G."/>
            <person name="Shiu S.-H."/>
            <person name="Stueber K."/>
            <person name="Theodoulou F.L."/>
            <person name="Tu H."/>
            <person name="Van de Peer Y."/>
            <person name="Verrier P.J."/>
            <person name="Waters E."/>
            <person name="Wood A."/>
            <person name="Yang L."/>
            <person name="Cove D."/>
            <person name="Cuming A."/>
            <person name="Hasebe M."/>
            <person name="Lucas S."/>
            <person name="Mishler D.B."/>
            <person name="Reski R."/>
            <person name="Grigoriev I."/>
            <person name="Quatrano R.S."/>
            <person name="Boore J.L."/>
        </authorList>
    </citation>
    <scope>NUCLEOTIDE SEQUENCE [LARGE SCALE GENOMIC DNA]</scope>
    <source>
        <strain evidence="2 3">cv. Gransden 2004</strain>
    </source>
</reference>
<sequence length="232" mass="25519">MNQQQRQTCEQNKKQEQGHDPIQPHTHMSPNSPIQLFGCVRVGEDWTGHTDTESVSVIFPGVAFRSTRDSITSFNLGAAVCSSAVAVVVASNSCSGSSGSSGSEFYCSSGGRGCRMWESWPSRVDAGNRAASERATTGETRWLGTIIGWLAGWTAQIMAEYAGGYVSTDCPLYYVFPDMAVHFVCECCRVKLRELGLRSGDLVRSGCCKVWLWRYFADSLSMFLLPHRIGFE</sequence>
<feature type="region of interest" description="Disordered" evidence="1">
    <location>
        <begin position="1"/>
        <end position="31"/>
    </location>
</feature>
<dbReference type="Proteomes" id="UP000006727">
    <property type="component" value="Chromosome 17"/>
</dbReference>
<proteinExistence type="predicted"/>
<keyword evidence="3" id="KW-1185">Reference proteome</keyword>
<organism evidence="2 3">
    <name type="scientific">Physcomitrium patens</name>
    <name type="common">Spreading-leaved earth moss</name>
    <name type="synonym">Physcomitrella patens</name>
    <dbReference type="NCBI Taxonomy" id="3218"/>
    <lineage>
        <taxon>Eukaryota</taxon>
        <taxon>Viridiplantae</taxon>
        <taxon>Streptophyta</taxon>
        <taxon>Embryophyta</taxon>
        <taxon>Bryophyta</taxon>
        <taxon>Bryophytina</taxon>
        <taxon>Bryopsida</taxon>
        <taxon>Funariidae</taxon>
        <taxon>Funariales</taxon>
        <taxon>Funariaceae</taxon>
        <taxon>Physcomitrium</taxon>
    </lineage>
</organism>
<dbReference type="EnsemblPlants" id="Pp3c17_8300V3.3">
    <property type="protein sequence ID" value="Pp3c17_8300V3.3"/>
    <property type="gene ID" value="Pp3c17_8300"/>
</dbReference>
<evidence type="ECO:0000256" key="1">
    <source>
        <dbReference type="SAM" id="MobiDB-lite"/>
    </source>
</evidence>
<name>A0A7I4BFT4_PHYPA</name>
<evidence type="ECO:0000313" key="2">
    <source>
        <dbReference type="EnsemblPlants" id="Pp3c17_8300V3.3"/>
    </source>
</evidence>
<dbReference type="EMBL" id="ABEU02000017">
    <property type="status" value="NOT_ANNOTATED_CDS"/>
    <property type="molecule type" value="Genomic_DNA"/>
</dbReference>
<protein>
    <submittedName>
        <fullName evidence="2">Uncharacterized protein</fullName>
    </submittedName>
</protein>
<reference evidence="2" key="3">
    <citation type="submission" date="2020-12" db="UniProtKB">
        <authorList>
            <consortium name="EnsemblPlants"/>
        </authorList>
    </citation>
    <scope>IDENTIFICATION</scope>
</reference>
<dbReference type="Gramene" id="Pp3c17_8300V3.3">
    <property type="protein sequence ID" value="Pp3c17_8300V3.3"/>
    <property type="gene ID" value="Pp3c17_8300"/>
</dbReference>